<evidence type="ECO:0000256" key="2">
    <source>
        <dbReference type="SAM" id="Phobius"/>
    </source>
</evidence>
<dbReference type="EMBL" id="CP003746">
    <property type="protein sequence ID" value="AFU99421.1"/>
    <property type="molecule type" value="Genomic_DNA"/>
</dbReference>
<dbReference type="Pfam" id="PF16537">
    <property type="entry name" value="T2SSB"/>
    <property type="match status" value="1"/>
</dbReference>
<sequence>MSYILDALKKSEQERRQHAAAPDLSSIHQAADAHDSPSPLRLLLWLLVVVVLGVAVWAGYLVLNNQARSPSAVQTTQVTPAPPIATDRTRQNRAAPDPQAQSLYKPDAGDGDEKVTQLYSQPEAVAPTATDTQPKAQSTDTNRLPNIRELPLSVQSQIGPMDYSAHVYSSDVSRGFAIINGKRRYREDRMENGPTVVTVLEEAIVLEFMGQLFMLDAMQSWPE</sequence>
<evidence type="ECO:0000259" key="3">
    <source>
        <dbReference type="Pfam" id="PF16537"/>
    </source>
</evidence>
<feature type="transmembrane region" description="Helical" evidence="2">
    <location>
        <begin position="42"/>
        <end position="63"/>
    </location>
</feature>
<evidence type="ECO:0000313" key="5">
    <source>
        <dbReference type="Proteomes" id="UP000000466"/>
    </source>
</evidence>
<dbReference type="Proteomes" id="UP000000466">
    <property type="component" value="Chromosome"/>
</dbReference>
<dbReference type="KEGG" id="saga:M5M_11220"/>
<gene>
    <name evidence="4" type="ordered locus">M5M_11220</name>
</gene>
<name>K4KK90_SIMAS</name>
<protein>
    <recommendedName>
        <fullName evidence="3">Type II secretion system protein GspB C-terminal domain-containing protein</fullName>
    </recommendedName>
</protein>
<dbReference type="AlphaFoldDB" id="K4KK90"/>
<dbReference type="OrthoDB" id="5432325at2"/>
<dbReference type="STRING" id="1117647.M5M_11220"/>
<dbReference type="eggNOG" id="ENOG5030IHW">
    <property type="taxonomic scope" value="Bacteria"/>
</dbReference>
<evidence type="ECO:0000256" key="1">
    <source>
        <dbReference type="SAM" id="MobiDB-lite"/>
    </source>
</evidence>
<feature type="domain" description="Type II secretion system protein GspB C-terminal" evidence="3">
    <location>
        <begin position="160"/>
        <end position="217"/>
    </location>
</feature>
<dbReference type="GO" id="GO:0015627">
    <property type="term" value="C:type II protein secretion system complex"/>
    <property type="evidence" value="ECO:0007669"/>
    <property type="project" value="InterPro"/>
</dbReference>
<organism evidence="4 5">
    <name type="scientific">Simiduia agarivorans (strain DSM 21679 / JCM 13881 / BCRC 17597 / SA1)</name>
    <dbReference type="NCBI Taxonomy" id="1117647"/>
    <lineage>
        <taxon>Bacteria</taxon>
        <taxon>Pseudomonadati</taxon>
        <taxon>Pseudomonadota</taxon>
        <taxon>Gammaproteobacteria</taxon>
        <taxon>Cellvibrionales</taxon>
        <taxon>Cellvibrionaceae</taxon>
        <taxon>Simiduia</taxon>
    </lineage>
</organism>
<feature type="region of interest" description="Disordered" evidence="1">
    <location>
        <begin position="69"/>
        <end position="144"/>
    </location>
</feature>
<proteinExistence type="predicted"/>
<keyword evidence="2" id="KW-0472">Membrane</keyword>
<dbReference type="InterPro" id="IPR032389">
    <property type="entry name" value="GspB_C"/>
</dbReference>
<feature type="compositionally biased region" description="Polar residues" evidence="1">
    <location>
        <begin position="69"/>
        <end position="79"/>
    </location>
</feature>
<dbReference type="HOGENOM" id="CLU_084180_0_0_6"/>
<dbReference type="RefSeq" id="WP_015047585.1">
    <property type="nucleotide sequence ID" value="NC_018868.3"/>
</dbReference>
<feature type="compositionally biased region" description="Polar residues" evidence="1">
    <location>
        <begin position="129"/>
        <end position="144"/>
    </location>
</feature>
<keyword evidence="5" id="KW-1185">Reference proteome</keyword>
<evidence type="ECO:0000313" key="4">
    <source>
        <dbReference type="EMBL" id="AFU99421.1"/>
    </source>
</evidence>
<keyword evidence="2" id="KW-1133">Transmembrane helix</keyword>
<reference evidence="4 5" key="1">
    <citation type="journal article" date="2013" name="Genome Announc.">
        <title>Complete genome sequence of Simiduia agarivorans SA1(T), a marine bacterium able to degrade a variety of polysaccharides.</title>
        <authorList>
            <person name="Lin S.Y."/>
            <person name="Shieh W.Y."/>
            <person name="Chen J.S."/>
            <person name="Tang S.L."/>
        </authorList>
    </citation>
    <scope>NUCLEOTIDE SEQUENCE [LARGE SCALE GENOMIC DNA]</scope>
    <source>
        <strain evidence="5">DSM 21679 / JCM 13881 / BCRC 17597 / SA1</strain>
    </source>
</reference>
<keyword evidence="2" id="KW-0812">Transmembrane</keyword>
<accession>K4KK90</accession>